<dbReference type="KEGG" id="moc:BB934_42145"/>
<geneLocation type="plasmid" evidence="1">
    <name>unnamed2</name>
</geneLocation>
<accession>A0A1B2EXN7</accession>
<sequence length="62" mass="7164">MGSNNHCISLPQRRARTWFRFEDLERAEKVFRDIKAALGKGRLESCQDLSFKRVASGHGSLW</sequence>
<dbReference type="AlphaFoldDB" id="A0A1B2EXN7"/>
<reference evidence="1" key="1">
    <citation type="submission" date="2016-07" db="EMBL/GenBank/DDBJ databases">
        <title>Microvirga ossetica sp. nov. a new species of rhizobia isolated from root nodules of the legume species Vicia alpestris Steven originated from North Ossetia region in the Caucasus.</title>
        <authorList>
            <person name="Safronova V.I."/>
            <person name="Kuznetsova I.G."/>
            <person name="Sazanova A.L."/>
            <person name="Belimov A."/>
            <person name="Andronov E."/>
            <person name="Osledkin Y.S."/>
            <person name="Onishchuk O.P."/>
            <person name="Kurchak O.N."/>
            <person name="Shaposhnikov A.I."/>
            <person name="Willems A."/>
            <person name="Tikhonovich I.A."/>
        </authorList>
    </citation>
    <scope>NUCLEOTIDE SEQUENCE [LARGE SCALE GENOMIC DNA]</scope>
    <source>
        <strain evidence="1">V5/3M</strain>
        <plasmid evidence="1">unnamed2</plasmid>
    </source>
</reference>
<name>A0A1B2EXN7_9HYPH</name>
<keyword evidence="1" id="KW-0614">Plasmid</keyword>
<proteinExistence type="predicted"/>
<evidence type="ECO:0000313" key="1">
    <source>
        <dbReference type="EMBL" id="ANY84749.1"/>
    </source>
</evidence>
<protein>
    <submittedName>
        <fullName evidence="1">Uncharacterized protein</fullName>
    </submittedName>
</protein>
<organism evidence="1">
    <name type="scientific">Microvirga ossetica</name>
    <dbReference type="NCBI Taxonomy" id="1882682"/>
    <lineage>
        <taxon>Bacteria</taxon>
        <taxon>Pseudomonadati</taxon>
        <taxon>Pseudomonadota</taxon>
        <taxon>Alphaproteobacteria</taxon>
        <taxon>Hyphomicrobiales</taxon>
        <taxon>Methylobacteriaceae</taxon>
        <taxon>Microvirga</taxon>
    </lineage>
</organism>
<dbReference type="EMBL" id="CP016619">
    <property type="protein sequence ID" value="ANY84749.1"/>
    <property type="molecule type" value="Genomic_DNA"/>
</dbReference>
<gene>
    <name evidence="1" type="ORF">BB934_42145</name>
</gene>